<evidence type="ECO:0000313" key="2">
    <source>
        <dbReference type="EMBL" id="ESK53007.1"/>
    </source>
</evidence>
<dbReference type="OrthoDB" id="6696169at2"/>
<feature type="chain" id="PRO_5004709876" description="Outer membrane protein beta-barrel domain-containing protein" evidence="1">
    <location>
        <begin position="25"/>
        <end position="248"/>
    </location>
</feature>
<accession>V2USM5</accession>
<dbReference type="RefSeq" id="WP_004898954.1">
    <property type="nucleotide sequence ID" value="NZ_BBTI01000003.1"/>
</dbReference>
<keyword evidence="1" id="KW-0732">Signal</keyword>
<protein>
    <recommendedName>
        <fullName evidence="4">Outer membrane protein beta-barrel domain-containing protein</fullName>
    </recommendedName>
</protein>
<dbReference type="AlphaFoldDB" id="V2USM5"/>
<organism evidence="2 3">
    <name type="scientific">Acinetobacter brisouii CIP 110357</name>
    <dbReference type="NCBI Taxonomy" id="1341683"/>
    <lineage>
        <taxon>Bacteria</taxon>
        <taxon>Pseudomonadati</taxon>
        <taxon>Pseudomonadota</taxon>
        <taxon>Gammaproteobacteria</taxon>
        <taxon>Moraxellales</taxon>
        <taxon>Moraxellaceae</taxon>
        <taxon>Acinetobacter</taxon>
    </lineage>
</organism>
<name>V2USM5_9GAMM</name>
<evidence type="ECO:0000313" key="3">
    <source>
        <dbReference type="Proteomes" id="UP000018418"/>
    </source>
</evidence>
<dbReference type="HOGENOM" id="CLU_099339_0_0_6"/>
<evidence type="ECO:0008006" key="4">
    <source>
        <dbReference type="Google" id="ProtNLM"/>
    </source>
</evidence>
<reference evidence="2 3" key="1">
    <citation type="submission" date="2013-10" db="EMBL/GenBank/DDBJ databases">
        <title>The Genome Sequence of Acinetobacter brisouii CIP 110357.</title>
        <authorList>
            <consortium name="The Broad Institute Genomics Platform"/>
            <consortium name="The Broad Institute Genome Sequencing Center for Infectious Disease"/>
            <person name="Cerqueira G."/>
            <person name="Feldgarden M."/>
            <person name="Courvalin P."/>
            <person name="Grillot-Courvalin C."/>
            <person name="Clermont D."/>
            <person name="Rocha E."/>
            <person name="Yoon E.-J."/>
            <person name="Nemec A."/>
            <person name="Young S.K."/>
            <person name="Zeng Q."/>
            <person name="Gargeya S."/>
            <person name="Fitzgerald M."/>
            <person name="Abouelleil A."/>
            <person name="Alvarado L."/>
            <person name="Berlin A.M."/>
            <person name="Chapman S.B."/>
            <person name="Gainer-Dewar J."/>
            <person name="Goldberg J."/>
            <person name="Gnerre S."/>
            <person name="Griggs A."/>
            <person name="Gujja S."/>
            <person name="Hansen M."/>
            <person name="Howarth C."/>
            <person name="Imamovic A."/>
            <person name="Ireland A."/>
            <person name="Larimer J."/>
            <person name="McCowan C."/>
            <person name="Murphy C."/>
            <person name="Pearson M."/>
            <person name="Poon T.W."/>
            <person name="Priest M."/>
            <person name="Roberts A."/>
            <person name="Saif S."/>
            <person name="Shea T."/>
            <person name="Sykes S."/>
            <person name="Wortman J."/>
            <person name="Nusbaum C."/>
            <person name="Birren B."/>
        </authorList>
    </citation>
    <scope>NUCLEOTIDE SEQUENCE [LARGE SCALE GENOMIC DNA]</scope>
    <source>
        <strain evidence="2 3">CIP 110357</strain>
    </source>
</reference>
<dbReference type="STRING" id="396323.VH98_05610"/>
<dbReference type="EMBL" id="AYEU01000001">
    <property type="protein sequence ID" value="ESK53007.1"/>
    <property type="molecule type" value="Genomic_DNA"/>
</dbReference>
<gene>
    <name evidence="2" type="ORF">P255_00115</name>
</gene>
<proteinExistence type="predicted"/>
<dbReference type="PATRIC" id="fig|1341683.3.peg.114"/>
<dbReference type="Proteomes" id="UP000018418">
    <property type="component" value="Unassembled WGS sequence"/>
</dbReference>
<evidence type="ECO:0000256" key="1">
    <source>
        <dbReference type="SAM" id="SignalP"/>
    </source>
</evidence>
<comment type="caution">
    <text evidence="2">The sequence shown here is derived from an EMBL/GenBank/DDBJ whole genome shotgun (WGS) entry which is preliminary data.</text>
</comment>
<sequence>MLFNKGVFQAGALLCLFLTTAAYADPSDYVRTPTVEYGEHEIDFKAGVQRNRDSSSESAYSIGYGFTPTPWWFTEVYAKYAKPAGESTKFDAWEWENRFQLTETGKYPVDVGFLLEVERPQDRAEGYELTYGPMFQTLWNQYQFNFNVLFQRHVHASEVFDTELHYQMQVKHLGNTEKLDWGVQAFGNVGQWDNWRSSSKQEFKIGPALFGKIKTGTKQAISWNTALLAGTNNATPNTTLRLQMEYEF</sequence>
<keyword evidence="3" id="KW-1185">Reference proteome</keyword>
<feature type="signal peptide" evidence="1">
    <location>
        <begin position="1"/>
        <end position="24"/>
    </location>
</feature>